<evidence type="ECO:0000313" key="2">
    <source>
        <dbReference type="Proteomes" id="UP001203284"/>
    </source>
</evidence>
<dbReference type="CDD" id="cd05018">
    <property type="entry name" value="CoxG"/>
    <property type="match status" value="1"/>
</dbReference>
<dbReference type="Proteomes" id="UP001203284">
    <property type="component" value="Unassembled WGS sequence"/>
</dbReference>
<dbReference type="Pfam" id="PF06240">
    <property type="entry name" value="COXG"/>
    <property type="match status" value="1"/>
</dbReference>
<dbReference type="InterPro" id="IPR023393">
    <property type="entry name" value="START-like_dom_sf"/>
</dbReference>
<dbReference type="SUPFAM" id="SSF55961">
    <property type="entry name" value="Bet v1-like"/>
    <property type="match status" value="1"/>
</dbReference>
<proteinExistence type="predicted"/>
<comment type="caution">
    <text evidence="1">The sequence shown here is derived from an EMBL/GenBank/DDBJ whole genome shotgun (WGS) entry which is preliminary data.</text>
</comment>
<accession>A0ABT0DFT4</accession>
<dbReference type="EMBL" id="JALKCH010000015">
    <property type="protein sequence ID" value="MCK0198817.1"/>
    <property type="molecule type" value="Genomic_DNA"/>
</dbReference>
<protein>
    <submittedName>
        <fullName evidence="1">Carbon monoxide dehydrogenase subunit G</fullName>
    </submittedName>
</protein>
<organism evidence="1 2">
    <name type="scientific">Ancylobacter crimeensis</name>
    <dbReference type="NCBI Taxonomy" id="2579147"/>
    <lineage>
        <taxon>Bacteria</taxon>
        <taxon>Pseudomonadati</taxon>
        <taxon>Pseudomonadota</taxon>
        <taxon>Alphaproteobacteria</taxon>
        <taxon>Hyphomicrobiales</taxon>
        <taxon>Xanthobacteraceae</taxon>
        <taxon>Ancylobacter</taxon>
    </lineage>
</organism>
<keyword evidence="2" id="KW-1185">Reference proteome</keyword>
<evidence type="ECO:0000313" key="1">
    <source>
        <dbReference type="EMBL" id="MCK0198817.1"/>
    </source>
</evidence>
<dbReference type="PANTHER" id="PTHR38588:SF1">
    <property type="entry name" value="BLL0334 PROTEIN"/>
    <property type="match status" value="1"/>
</dbReference>
<dbReference type="Gene3D" id="3.30.530.20">
    <property type="match status" value="1"/>
</dbReference>
<dbReference type="RefSeq" id="WP_247030719.1">
    <property type="nucleotide sequence ID" value="NZ_JALKCH010000015.1"/>
</dbReference>
<name>A0ABT0DFT4_9HYPH</name>
<dbReference type="PANTHER" id="PTHR38588">
    <property type="entry name" value="BLL0334 PROTEIN"/>
    <property type="match status" value="1"/>
</dbReference>
<reference evidence="1 2" key="1">
    <citation type="submission" date="2022-04" db="EMBL/GenBank/DDBJ databases">
        <authorList>
            <person name="Grouzdev D.S."/>
            <person name="Pantiukh K.S."/>
            <person name="Krutkina M.S."/>
        </authorList>
    </citation>
    <scope>NUCLEOTIDE SEQUENCE [LARGE SCALE GENOMIC DNA]</scope>
    <source>
        <strain evidence="1 2">6x-1</strain>
    </source>
</reference>
<sequence>MALELTGSYELPVPREVVWAALNDPDVLKQCIPGCEELEKTSDTGFRASAVAKIGPVKARFKGTVELSDLDPPAGYRISGQGDGGIAGFAKGGALVRLEPVEGGTTLHYSVDAQIGGKLAQLGQRLVAGSAKKLADQFFEAFAKAMNEKAAAA</sequence>
<gene>
    <name evidence="1" type="ORF">MWN34_18110</name>
</gene>
<dbReference type="InterPro" id="IPR010419">
    <property type="entry name" value="CO_DH_gsu"/>
</dbReference>